<protein>
    <submittedName>
        <fullName evidence="1">Uncharacterized protein</fullName>
    </submittedName>
</protein>
<evidence type="ECO:0000313" key="2">
    <source>
        <dbReference type="Proteomes" id="UP000314982"/>
    </source>
</evidence>
<name>A0A4W5L7S6_9TELE</name>
<reference evidence="2" key="1">
    <citation type="submission" date="2018-06" db="EMBL/GenBank/DDBJ databases">
        <title>Genome assembly of Danube salmon.</title>
        <authorList>
            <person name="Macqueen D.J."/>
            <person name="Gundappa M.K."/>
        </authorList>
    </citation>
    <scope>NUCLEOTIDE SEQUENCE [LARGE SCALE GENOMIC DNA]</scope>
</reference>
<sequence length="124" mass="13311">MDSLLTPTLSLDMFKSSFLSAGKGVAEKASRLYSRLSSQTSLSQDMNCDQISVSSMTSVDPECASLLEEGSVLDPFTSSFTSSYASPQHGSITCLRRSPARGRLISQSPTSPCKVFRHNSFSSA</sequence>
<dbReference type="Proteomes" id="UP000314982">
    <property type="component" value="Unassembled WGS sequence"/>
</dbReference>
<dbReference type="Ensembl" id="ENSHHUT00000022739.1">
    <property type="protein sequence ID" value="ENSHHUP00000021914.1"/>
    <property type="gene ID" value="ENSHHUG00000013729.1"/>
</dbReference>
<reference evidence="1" key="2">
    <citation type="submission" date="2025-08" db="UniProtKB">
        <authorList>
            <consortium name="Ensembl"/>
        </authorList>
    </citation>
    <scope>IDENTIFICATION</scope>
</reference>
<accession>A0A4W5L7S6</accession>
<keyword evidence="2" id="KW-1185">Reference proteome</keyword>
<reference evidence="1" key="3">
    <citation type="submission" date="2025-09" db="UniProtKB">
        <authorList>
            <consortium name="Ensembl"/>
        </authorList>
    </citation>
    <scope>IDENTIFICATION</scope>
</reference>
<evidence type="ECO:0000313" key="1">
    <source>
        <dbReference type="Ensembl" id="ENSHHUP00000021914.1"/>
    </source>
</evidence>
<organism evidence="1 2">
    <name type="scientific">Hucho hucho</name>
    <name type="common">huchen</name>
    <dbReference type="NCBI Taxonomy" id="62062"/>
    <lineage>
        <taxon>Eukaryota</taxon>
        <taxon>Metazoa</taxon>
        <taxon>Chordata</taxon>
        <taxon>Craniata</taxon>
        <taxon>Vertebrata</taxon>
        <taxon>Euteleostomi</taxon>
        <taxon>Actinopterygii</taxon>
        <taxon>Neopterygii</taxon>
        <taxon>Teleostei</taxon>
        <taxon>Protacanthopterygii</taxon>
        <taxon>Salmoniformes</taxon>
        <taxon>Salmonidae</taxon>
        <taxon>Salmoninae</taxon>
        <taxon>Hucho</taxon>
    </lineage>
</organism>
<dbReference type="AlphaFoldDB" id="A0A4W5L7S6"/>
<proteinExistence type="predicted"/>
<dbReference type="STRING" id="62062.ENSHHUP00000021914"/>